<sequence>MTPEAVFEIAAAGSEIPSKFWTSKFDEILLLDGPWVGVAICAVIAFRHTDANMETKYVVTAHIHHGETLCKIHVPVNLVPGLENQLVFYWTAANDLQRMVNENQKNTFRVSLSVEPRGQQEPGPVYGYKVDVF</sequence>
<comment type="caution">
    <text evidence="1">The sequence shown here is derived from an EMBL/GenBank/DDBJ whole genome shotgun (WGS) entry which is preliminary data.</text>
</comment>
<keyword evidence="2" id="KW-1185">Reference proteome</keyword>
<evidence type="ECO:0000313" key="2">
    <source>
        <dbReference type="Proteomes" id="UP000245207"/>
    </source>
</evidence>
<dbReference type="EMBL" id="PKPP01000416">
    <property type="protein sequence ID" value="PWA93036.1"/>
    <property type="molecule type" value="Genomic_DNA"/>
</dbReference>
<organism evidence="1 2">
    <name type="scientific">Artemisia annua</name>
    <name type="common">Sweet wormwood</name>
    <dbReference type="NCBI Taxonomy" id="35608"/>
    <lineage>
        <taxon>Eukaryota</taxon>
        <taxon>Viridiplantae</taxon>
        <taxon>Streptophyta</taxon>
        <taxon>Embryophyta</taxon>
        <taxon>Tracheophyta</taxon>
        <taxon>Spermatophyta</taxon>
        <taxon>Magnoliopsida</taxon>
        <taxon>eudicotyledons</taxon>
        <taxon>Gunneridae</taxon>
        <taxon>Pentapetalae</taxon>
        <taxon>asterids</taxon>
        <taxon>campanulids</taxon>
        <taxon>Asterales</taxon>
        <taxon>Asteraceae</taxon>
        <taxon>Asteroideae</taxon>
        <taxon>Anthemideae</taxon>
        <taxon>Artemisiinae</taxon>
        <taxon>Artemisia</taxon>
    </lineage>
</organism>
<evidence type="ECO:0000313" key="1">
    <source>
        <dbReference type="EMBL" id="PWA93036.1"/>
    </source>
</evidence>
<dbReference type="OrthoDB" id="10538193at2759"/>
<reference evidence="1 2" key="1">
    <citation type="journal article" date="2018" name="Mol. Plant">
        <title>The genome of Artemisia annua provides insight into the evolution of Asteraceae family and artemisinin biosynthesis.</title>
        <authorList>
            <person name="Shen Q."/>
            <person name="Zhang L."/>
            <person name="Liao Z."/>
            <person name="Wang S."/>
            <person name="Yan T."/>
            <person name="Shi P."/>
            <person name="Liu M."/>
            <person name="Fu X."/>
            <person name="Pan Q."/>
            <person name="Wang Y."/>
            <person name="Lv Z."/>
            <person name="Lu X."/>
            <person name="Zhang F."/>
            <person name="Jiang W."/>
            <person name="Ma Y."/>
            <person name="Chen M."/>
            <person name="Hao X."/>
            <person name="Li L."/>
            <person name="Tang Y."/>
            <person name="Lv G."/>
            <person name="Zhou Y."/>
            <person name="Sun X."/>
            <person name="Brodelius P.E."/>
            <person name="Rose J.K.C."/>
            <person name="Tang K."/>
        </authorList>
    </citation>
    <scope>NUCLEOTIDE SEQUENCE [LARGE SCALE GENOMIC DNA]</scope>
    <source>
        <strain evidence="2">cv. Huhao1</strain>
        <tissue evidence="1">Leaf</tissue>
    </source>
</reference>
<protein>
    <submittedName>
        <fullName evidence="1">Leucine-rich repeat domain, L domain-like protein</fullName>
    </submittedName>
</protein>
<dbReference type="AlphaFoldDB" id="A0A2U1Q4V7"/>
<proteinExistence type="predicted"/>
<gene>
    <name evidence="1" type="ORF">CTI12_AA075840</name>
</gene>
<accession>A0A2U1Q4V7</accession>
<name>A0A2U1Q4V7_ARTAN</name>
<dbReference type="Proteomes" id="UP000245207">
    <property type="component" value="Unassembled WGS sequence"/>
</dbReference>